<protein>
    <submittedName>
        <fullName evidence="2">Carbonic anhydrase-related protein 10</fullName>
    </submittedName>
</protein>
<dbReference type="Proteomes" id="UP000886998">
    <property type="component" value="Unassembled WGS sequence"/>
</dbReference>
<organism evidence="2 3">
    <name type="scientific">Trichonephila inaurata madagascariensis</name>
    <dbReference type="NCBI Taxonomy" id="2747483"/>
    <lineage>
        <taxon>Eukaryota</taxon>
        <taxon>Metazoa</taxon>
        <taxon>Ecdysozoa</taxon>
        <taxon>Arthropoda</taxon>
        <taxon>Chelicerata</taxon>
        <taxon>Arachnida</taxon>
        <taxon>Araneae</taxon>
        <taxon>Araneomorphae</taxon>
        <taxon>Entelegynae</taxon>
        <taxon>Araneoidea</taxon>
        <taxon>Nephilidae</taxon>
        <taxon>Trichonephila</taxon>
        <taxon>Trichonephila inaurata</taxon>
    </lineage>
</organism>
<evidence type="ECO:0000313" key="2">
    <source>
        <dbReference type="EMBL" id="GFY50832.1"/>
    </source>
</evidence>
<reference evidence="2" key="1">
    <citation type="submission" date="2020-08" db="EMBL/GenBank/DDBJ databases">
        <title>Multicomponent nature underlies the extraordinary mechanical properties of spider dragline silk.</title>
        <authorList>
            <person name="Kono N."/>
            <person name="Nakamura H."/>
            <person name="Mori M."/>
            <person name="Yoshida Y."/>
            <person name="Ohtoshi R."/>
            <person name="Malay A.D."/>
            <person name="Moran D.A.P."/>
            <person name="Tomita M."/>
            <person name="Numata K."/>
            <person name="Arakawa K."/>
        </authorList>
    </citation>
    <scope>NUCLEOTIDE SEQUENCE</scope>
</reference>
<accession>A0A8X6XDQ9</accession>
<dbReference type="InterPro" id="IPR036398">
    <property type="entry name" value="CA_dom_sf"/>
</dbReference>
<evidence type="ECO:0000313" key="3">
    <source>
        <dbReference type="Proteomes" id="UP000886998"/>
    </source>
</evidence>
<dbReference type="AlphaFoldDB" id="A0A8X6XDQ9"/>
<dbReference type="EMBL" id="BMAV01026782">
    <property type="protein sequence ID" value="GFS53284.1"/>
    <property type="molecule type" value="Genomic_DNA"/>
</dbReference>
<evidence type="ECO:0000313" key="1">
    <source>
        <dbReference type="EMBL" id="GFS53284.1"/>
    </source>
</evidence>
<gene>
    <name evidence="2" type="primary">CA10_2</name>
    <name evidence="1" type="ORF">TNIN_354701</name>
    <name evidence="2" type="ORF">TNIN_435141</name>
</gene>
<comment type="caution">
    <text evidence="2">The sequence shown here is derived from an EMBL/GenBank/DDBJ whole genome shotgun (WGS) entry which is preliminary data.</text>
</comment>
<name>A0A8X6XDQ9_9ARAC</name>
<proteinExistence type="predicted"/>
<dbReference type="OrthoDB" id="6415244at2759"/>
<sequence>MVIQDRECTILMVGGSGGGVAFRVVQMFAIFSELFETFHFGWPKLYALRKLMQGDQSNPKAPLGNNYRPAQLVHHRVVRTNIDFNRSSVRFLLNSLIAEHSSNQPQHNPCPFFRSPFCIDSARRAPI</sequence>
<dbReference type="EMBL" id="BMAV01007752">
    <property type="protein sequence ID" value="GFY50832.1"/>
    <property type="molecule type" value="Genomic_DNA"/>
</dbReference>
<dbReference type="SUPFAM" id="SSF51069">
    <property type="entry name" value="Carbonic anhydrase"/>
    <property type="match status" value="1"/>
</dbReference>
<keyword evidence="3" id="KW-1185">Reference proteome</keyword>